<evidence type="ECO:0000313" key="2">
    <source>
        <dbReference type="Proteomes" id="UP000324222"/>
    </source>
</evidence>
<name>A0A5B7JJS0_PORTR</name>
<dbReference type="AlphaFoldDB" id="A0A5B7JJS0"/>
<gene>
    <name evidence="1" type="ORF">E2C01_090254</name>
</gene>
<protein>
    <submittedName>
        <fullName evidence="1">Uncharacterized protein</fullName>
    </submittedName>
</protein>
<comment type="caution">
    <text evidence="1">The sequence shown here is derived from an EMBL/GenBank/DDBJ whole genome shotgun (WGS) entry which is preliminary data.</text>
</comment>
<accession>A0A5B7JJS0</accession>
<keyword evidence="2" id="KW-1185">Reference proteome</keyword>
<dbReference type="EMBL" id="VSRR010100884">
    <property type="protein sequence ID" value="MPC95059.1"/>
    <property type="molecule type" value="Genomic_DNA"/>
</dbReference>
<sequence length="50" mass="5525">MDELSRLRVDMVGISETRRSGMSNGHHVKGVAIGISSRLQWSVEEVTVVD</sequence>
<organism evidence="1 2">
    <name type="scientific">Portunus trituberculatus</name>
    <name type="common">Swimming crab</name>
    <name type="synonym">Neptunus trituberculatus</name>
    <dbReference type="NCBI Taxonomy" id="210409"/>
    <lineage>
        <taxon>Eukaryota</taxon>
        <taxon>Metazoa</taxon>
        <taxon>Ecdysozoa</taxon>
        <taxon>Arthropoda</taxon>
        <taxon>Crustacea</taxon>
        <taxon>Multicrustacea</taxon>
        <taxon>Malacostraca</taxon>
        <taxon>Eumalacostraca</taxon>
        <taxon>Eucarida</taxon>
        <taxon>Decapoda</taxon>
        <taxon>Pleocyemata</taxon>
        <taxon>Brachyura</taxon>
        <taxon>Eubrachyura</taxon>
        <taxon>Portunoidea</taxon>
        <taxon>Portunidae</taxon>
        <taxon>Portuninae</taxon>
        <taxon>Portunus</taxon>
    </lineage>
</organism>
<proteinExistence type="predicted"/>
<reference evidence="1 2" key="1">
    <citation type="submission" date="2019-05" db="EMBL/GenBank/DDBJ databases">
        <title>Another draft genome of Portunus trituberculatus and its Hox gene families provides insights of decapod evolution.</title>
        <authorList>
            <person name="Jeong J.-H."/>
            <person name="Song I."/>
            <person name="Kim S."/>
            <person name="Choi T."/>
            <person name="Kim D."/>
            <person name="Ryu S."/>
            <person name="Kim W."/>
        </authorList>
    </citation>
    <scope>NUCLEOTIDE SEQUENCE [LARGE SCALE GENOMIC DNA]</scope>
    <source>
        <tissue evidence="1">Muscle</tissue>
    </source>
</reference>
<dbReference type="Proteomes" id="UP000324222">
    <property type="component" value="Unassembled WGS sequence"/>
</dbReference>
<evidence type="ECO:0000313" key="1">
    <source>
        <dbReference type="EMBL" id="MPC95059.1"/>
    </source>
</evidence>